<evidence type="ECO:0000313" key="2">
    <source>
        <dbReference type="EMBL" id="TQL57829.1"/>
    </source>
</evidence>
<feature type="compositionally biased region" description="Acidic residues" evidence="1">
    <location>
        <begin position="1"/>
        <end position="14"/>
    </location>
</feature>
<evidence type="ECO:0000256" key="1">
    <source>
        <dbReference type="SAM" id="MobiDB-lite"/>
    </source>
</evidence>
<organism evidence="2 3">
    <name type="scientific">Propioniferax innocua</name>
    <dbReference type="NCBI Taxonomy" id="1753"/>
    <lineage>
        <taxon>Bacteria</taxon>
        <taxon>Bacillati</taxon>
        <taxon>Actinomycetota</taxon>
        <taxon>Actinomycetes</taxon>
        <taxon>Propionibacteriales</taxon>
        <taxon>Propionibacteriaceae</taxon>
        <taxon>Propioniferax</taxon>
    </lineage>
</organism>
<dbReference type="EMBL" id="VFOR01000002">
    <property type="protein sequence ID" value="TQL57829.1"/>
    <property type="molecule type" value="Genomic_DNA"/>
</dbReference>
<dbReference type="SUPFAM" id="SSF58113">
    <property type="entry name" value="Apolipoprotein A-I"/>
    <property type="match status" value="1"/>
</dbReference>
<accession>A0A542ZC28</accession>
<dbReference type="OrthoDB" id="4549247at2"/>
<dbReference type="Proteomes" id="UP000316196">
    <property type="component" value="Unassembled WGS sequence"/>
</dbReference>
<dbReference type="AlphaFoldDB" id="A0A542ZC28"/>
<name>A0A542ZC28_9ACTN</name>
<comment type="caution">
    <text evidence="2">The sequence shown here is derived from an EMBL/GenBank/DDBJ whole genome shotgun (WGS) entry which is preliminary data.</text>
</comment>
<dbReference type="RefSeq" id="WP_142093657.1">
    <property type="nucleotide sequence ID" value="NZ_BAAAMD010000004.1"/>
</dbReference>
<sequence>MTRDDDDREDDLEPAQERERNSESEQDGDSAADDGVRLRLSPRFAQSLMPNIDVTVANMLAPIREQMKAMLPDPSAYARDIMGPLNRRLQEQMKSALPDYDALVKNALEPYNERVKSQVASIVASLPTFTGPMIDFPTLKGVGVSPAIEPMLKQIASQQAAMLEGLRGSLKPLFDPQMLRGFNRALLPPNLRSHADEIKAYQVHEFLEQEGIPLYLVPRGRTVLRLLRAQDRSGRRRVLGDCYESITDDCATVLEQANRDVVGDELKFVLDGLGAMRSGHFRSAQAMFTVTLDTLIYRFYPDQAARRLITNRKKGADVPAAIDEMGVHEAMVWLPIWNAHEQFWKHKGDKVPNYYSRHASVHGVSSRQFSKRNCIQVLMLVTSLIGYANRLMLSAGRAKA</sequence>
<protein>
    <submittedName>
        <fullName evidence="2">Uncharacterized protein</fullName>
    </submittedName>
</protein>
<proteinExistence type="predicted"/>
<keyword evidence="3" id="KW-1185">Reference proteome</keyword>
<reference evidence="2 3" key="1">
    <citation type="submission" date="2019-06" db="EMBL/GenBank/DDBJ databases">
        <title>Sequencing the genomes of 1000 actinobacteria strains.</title>
        <authorList>
            <person name="Klenk H.-P."/>
        </authorList>
    </citation>
    <scope>NUCLEOTIDE SEQUENCE [LARGE SCALE GENOMIC DNA]</scope>
    <source>
        <strain evidence="2 3">DSM 8251</strain>
    </source>
</reference>
<evidence type="ECO:0000313" key="3">
    <source>
        <dbReference type="Proteomes" id="UP000316196"/>
    </source>
</evidence>
<feature type="region of interest" description="Disordered" evidence="1">
    <location>
        <begin position="1"/>
        <end position="35"/>
    </location>
</feature>
<gene>
    <name evidence="2" type="ORF">FB460_1674</name>
</gene>